<dbReference type="SUPFAM" id="SSF56801">
    <property type="entry name" value="Acetyl-CoA synthetase-like"/>
    <property type="match status" value="1"/>
</dbReference>
<evidence type="ECO:0000256" key="1">
    <source>
        <dbReference type="ARBA" id="ARBA00004275"/>
    </source>
</evidence>
<feature type="non-terminal residue" evidence="5">
    <location>
        <position position="1"/>
    </location>
</feature>
<dbReference type="Pfam" id="PF00501">
    <property type="entry name" value="AMP-binding"/>
    <property type="match status" value="1"/>
</dbReference>
<accession>A0AAV5TIX3</accession>
<feature type="domain" description="AMP-dependent synthetase/ligase" evidence="4">
    <location>
        <begin position="25"/>
        <end position="398"/>
    </location>
</feature>
<comment type="subcellular location">
    <subcellularLocation>
        <location evidence="1">Peroxisome</location>
    </subcellularLocation>
</comment>
<protein>
    <recommendedName>
        <fullName evidence="4">AMP-dependent synthetase/ligase domain-containing protein</fullName>
    </recommendedName>
</protein>
<keyword evidence="3" id="KW-0472">Membrane</keyword>
<dbReference type="Gene3D" id="2.30.38.10">
    <property type="entry name" value="Luciferase, Domain 3"/>
    <property type="match status" value="1"/>
</dbReference>
<evidence type="ECO:0000256" key="3">
    <source>
        <dbReference type="SAM" id="Phobius"/>
    </source>
</evidence>
<dbReference type="PANTHER" id="PTHR24096">
    <property type="entry name" value="LONG-CHAIN-FATTY-ACID--COA LIGASE"/>
    <property type="match status" value="1"/>
</dbReference>
<keyword evidence="3" id="KW-0812">Transmembrane</keyword>
<gene>
    <name evidence="5" type="ORF">PENTCL1PPCAC_16322</name>
</gene>
<reference evidence="5" key="1">
    <citation type="submission" date="2023-10" db="EMBL/GenBank/DDBJ databases">
        <title>Genome assembly of Pristionchus species.</title>
        <authorList>
            <person name="Yoshida K."/>
            <person name="Sommer R.J."/>
        </authorList>
    </citation>
    <scope>NUCLEOTIDE SEQUENCE</scope>
    <source>
        <strain evidence="5">RS0144</strain>
    </source>
</reference>
<dbReference type="Proteomes" id="UP001432027">
    <property type="component" value="Unassembled WGS sequence"/>
</dbReference>
<organism evidence="5 6">
    <name type="scientific">Pristionchus entomophagus</name>
    <dbReference type="NCBI Taxonomy" id="358040"/>
    <lineage>
        <taxon>Eukaryota</taxon>
        <taxon>Metazoa</taxon>
        <taxon>Ecdysozoa</taxon>
        <taxon>Nematoda</taxon>
        <taxon>Chromadorea</taxon>
        <taxon>Rhabditida</taxon>
        <taxon>Rhabditina</taxon>
        <taxon>Diplogasteromorpha</taxon>
        <taxon>Diplogasteroidea</taxon>
        <taxon>Neodiplogasteridae</taxon>
        <taxon>Pristionchus</taxon>
    </lineage>
</organism>
<evidence type="ECO:0000313" key="5">
    <source>
        <dbReference type="EMBL" id="GMS94147.1"/>
    </source>
</evidence>
<keyword evidence="2" id="KW-0576">Peroxisome</keyword>
<dbReference type="Gene3D" id="3.40.50.980">
    <property type="match status" value="2"/>
</dbReference>
<dbReference type="PANTHER" id="PTHR24096:SF422">
    <property type="entry name" value="BCDNA.GH02901"/>
    <property type="match status" value="1"/>
</dbReference>
<keyword evidence="6" id="KW-1185">Reference proteome</keyword>
<dbReference type="InterPro" id="IPR000873">
    <property type="entry name" value="AMP-dep_synth/lig_dom"/>
</dbReference>
<name>A0AAV5TIX3_9BILA</name>
<evidence type="ECO:0000259" key="4">
    <source>
        <dbReference type="Pfam" id="PF00501"/>
    </source>
</evidence>
<dbReference type="EMBL" id="BTSX01000004">
    <property type="protein sequence ID" value="GMS94147.1"/>
    <property type="molecule type" value="Genomic_DNA"/>
</dbReference>
<dbReference type="InterPro" id="IPR045851">
    <property type="entry name" value="AMP-bd_C_sf"/>
</dbReference>
<evidence type="ECO:0000313" key="6">
    <source>
        <dbReference type="Proteomes" id="UP001432027"/>
    </source>
</evidence>
<dbReference type="InterPro" id="IPR020845">
    <property type="entry name" value="AMP-binding_CS"/>
</dbReference>
<dbReference type="GO" id="GO:0005777">
    <property type="term" value="C:peroxisome"/>
    <property type="evidence" value="ECO:0007669"/>
    <property type="project" value="UniProtKB-SubCell"/>
</dbReference>
<evidence type="ECO:0000256" key="2">
    <source>
        <dbReference type="ARBA" id="ARBA00023140"/>
    </source>
</evidence>
<feature type="transmembrane region" description="Helical" evidence="3">
    <location>
        <begin position="237"/>
        <end position="259"/>
    </location>
</feature>
<dbReference type="Gene3D" id="3.30.300.30">
    <property type="match status" value="1"/>
</dbReference>
<dbReference type="PROSITE" id="PS00455">
    <property type="entry name" value="AMP_BINDING"/>
    <property type="match status" value="1"/>
</dbReference>
<comment type="caution">
    <text evidence="5">The sequence shown here is derived from an EMBL/GenBank/DDBJ whole genome shotgun (WGS) entry which is preliminary data.</text>
</comment>
<dbReference type="GO" id="GO:0016405">
    <property type="term" value="F:CoA-ligase activity"/>
    <property type="evidence" value="ECO:0007669"/>
    <property type="project" value="TreeGrafter"/>
</dbReference>
<dbReference type="AlphaFoldDB" id="A0AAV5TIX3"/>
<sequence>DSPFGKFPPCTVPVHRMLFEKIDDVIRQEPNRKALISASDPKHAITYKQLREQIFAVAQFLHQRGFAKHIACAVTSNCLEFLPFFLGVSLQGGALSGASASFTGNELRRQFVDSRCTVVFTDESNLEKVNKAARGLAAIQTVIVIGEAAQIGLFSWREVIATKADPSCTFPEINVEEDISILPYSSGTTGTPKGVMLTHSNLGTMLNIFMTMRKYALMAQGLDPDAYGDPLLHLLPFYHVLGFILVLIGVHTMSTGIILSKFEPDLFCRTIQNFRIPSISIVPPILVFLAKDRRCDNYDLTSLKSISCGAAPTGKSLIEEVRRRYPYLETIKQGYGMTEMTFASHLTDAASAKKFGCCGKLAPGLQMKIIDPDNGKELPEGEAGEICLRGPTVMMGYLGREKETRETIRDGWMHTGDIGYCDSEGDLFIVDRLKELIKVNGLQVPPAELESLLLTHALIVDAAVVGVND</sequence>
<keyword evidence="3" id="KW-1133">Transmembrane helix</keyword>
<proteinExistence type="predicted"/>